<feature type="region of interest" description="Disordered" evidence="6">
    <location>
        <begin position="336"/>
        <end position="360"/>
    </location>
</feature>
<dbReference type="PANTHER" id="PTHR47089">
    <property type="entry name" value="ABC TRANSPORTER, PERMEASE PROTEIN"/>
    <property type="match status" value="1"/>
</dbReference>
<proteinExistence type="predicted"/>
<evidence type="ECO:0000313" key="8">
    <source>
        <dbReference type="EMBL" id="MEP1056903.1"/>
    </source>
</evidence>
<evidence type="ECO:0000256" key="7">
    <source>
        <dbReference type="SAM" id="Phobius"/>
    </source>
</evidence>
<keyword evidence="9" id="KW-1185">Reference proteome</keyword>
<dbReference type="InterPro" id="IPR001851">
    <property type="entry name" value="ABC_transp_permease"/>
</dbReference>
<dbReference type="CDD" id="cd06580">
    <property type="entry name" value="TM_PBP1_transp_TpRbsC_like"/>
    <property type="match status" value="1"/>
</dbReference>
<name>A0ABV0KCE3_9CYAN</name>
<feature type="transmembrane region" description="Helical" evidence="7">
    <location>
        <begin position="232"/>
        <end position="258"/>
    </location>
</feature>
<evidence type="ECO:0000256" key="3">
    <source>
        <dbReference type="ARBA" id="ARBA00022692"/>
    </source>
</evidence>
<feature type="transmembrane region" description="Helical" evidence="7">
    <location>
        <begin position="191"/>
        <end position="212"/>
    </location>
</feature>
<feature type="transmembrane region" description="Helical" evidence="7">
    <location>
        <begin position="73"/>
        <end position="92"/>
    </location>
</feature>
<dbReference type="EMBL" id="JAMPLM010000001">
    <property type="protein sequence ID" value="MEP1056903.1"/>
    <property type="molecule type" value="Genomic_DNA"/>
</dbReference>
<evidence type="ECO:0000256" key="6">
    <source>
        <dbReference type="SAM" id="MobiDB-lite"/>
    </source>
</evidence>
<feature type="transmembrane region" description="Helical" evidence="7">
    <location>
        <begin position="104"/>
        <end position="130"/>
    </location>
</feature>
<keyword evidence="2" id="KW-1003">Cell membrane</keyword>
<dbReference type="Proteomes" id="UP001476950">
    <property type="component" value="Unassembled WGS sequence"/>
</dbReference>
<keyword evidence="4 7" id="KW-1133">Transmembrane helix</keyword>
<keyword evidence="3 7" id="KW-0812">Transmembrane</keyword>
<evidence type="ECO:0000313" key="9">
    <source>
        <dbReference type="Proteomes" id="UP001476950"/>
    </source>
</evidence>
<accession>A0ABV0KCE3</accession>
<feature type="transmembrane region" description="Helical" evidence="7">
    <location>
        <begin position="314"/>
        <end position="332"/>
    </location>
</feature>
<comment type="caution">
    <text evidence="8">The sequence shown here is derived from an EMBL/GenBank/DDBJ whole genome shotgun (WGS) entry which is preliminary data.</text>
</comment>
<gene>
    <name evidence="8" type="ORF">NDI38_00535</name>
</gene>
<feature type="transmembrane region" description="Helical" evidence="7">
    <location>
        <begin position="6"/>
        <end position="28"/>
    </location>
</feature>
<evidence type="ECO:0000256" key="4">
    <source>
        <dbReference type="ARBA" id="ARBA00022989"/>
    </source>
</evidence>
<dbReference type="RefSeq" id="WP_190453317.1">
    <property type="nucleotide sequence ID" value="NZ_JAMPLM010000001.1"/>
</dbReference>
<sequence length="360" mass="37745">MSKTYYYQLGSIVLALILIAVIIVLAGASPVQVVSRMCSGAFGTPDQFARVIATLAPLLLCTCGLLFTFTAGLYNLGIEGQIVAGGIAATAGMRLLQDVLPAPLVMLLAIVIGAGGGLLWGLLAGILNVYGRINEIFAGLGLNFAAQGLALYLIFGPWKREGVASMSGTEQFRESLWLPTIGNTEASPISLLLAIAVLALTIVVMRGTYFGLQLRAVGQNLRASYVLGIPSVRQLLSAFAICGAFAGIAGALQVLAVFHRLIPSISSNLGFLALLIAMLVGFNAWLILPVSFFFSALNIGSLQLPLSLNLESSLAGVIQGMLVLFVLLGRGLSDRKRADASSGTPQTRLEPPTEQLGVKV</sequence>
<feature type="transmembrane region" description="Helical" evidence="7">
    <location>
        <begin position="48"/>
        <end position="67"/>
    </location>
</feature>
<evidence type="ECO:0000256" key="5">
    <source>
        <dbReference type="ARBA" id="ARBA00023136"/>
    </source>
</evidence>
<protein>
    <submittedName>
        <fullName evidence="8">ABC transporter permease</fullName>
    </submittedName>
</protein>
<evidence type="ECO:0000256" key="2">
    <source>
        <dbReference type="ARBA" id="ARBA00022475"/>
    </source>
</evidence>
<keyword evidence="5 7" id="KW-0472">Membrane</keyword>
<feature type="transmembrane region" description="Helical" evidence="7">
    <location>
        <begin position="270"/>
        <end position="294"/>
    </location>
</feature>
<dbReference type="Pfam" id="PF02653">
    <property type="entry name" value="BPD_transp_2"/>
    <property type="match status" value="1"/>
</dbReference>
<organism evidence="8 9">
    <name type="scientific">Stenomitos frigidus AS-A4</name>
    <dbReference type="NCBI Taxonomy" id="2933935"/>
    <lineage>
        <taxon>Bacteria</taxon>
        <taxon>Bacillati</taxon>
        <taxon>Cyanobacteriota</taxon>
        <taxon>Cyanophyceae</taxon>
        <taxon>Leptolyngbyales</taxon>
        <taxon>Leptolyngbyaceae</taxon>
        <taxon>Stenomitos</taxon>
    </lineage>
</organism>
<evidence type="ECO:0000256" key="1">
    <source>
        <dbReference type="ARBA" id="ARBA00004651"/>
    </source>
</evidence>
<dbReference type="PANTHER" id="PTHR47089:SF1">
    <property type="entry name" value="GUANOSINE ABC TRANSPORTER PERMEASE PROTEIN NUPP"/>
    <property type="match status" value="1"/>
</dbReference>
<comment type="subcellular location">
    <subcellularLocation>
        <location evidence="1">Cell membrane</location>
        <topology evidence="1">Multi-pass membrane protein</topology>
    </subcellularLocation>
</comment>
<reference evidence="8 9" key="1">
    <citation type="submission" date="2022-04" db="EMBL/GenBank/DDBJ databases">
        <title>Positive selection, recombination, and allopatry shape intraspecific diversity of widespread and dominant cyanobacteria.</title>
        <authorList>
            <person name="Wei J."/>
            <person name="Shu W."/>
            <person name="Hu C."/>
        </authorList>
    </citation>
    <scope>NUCLEOTIDE SEQUENCE [LARGE SCALE GENOMIC DNA]</scope>
    <source>
        <strain evidence="8 9">AS-A4</strain>
    </source>
</reference>
<feature type="transmembrane region" description="Helical" evidence="7">
    <location>
        <begin position="136"/>
        <end position="155"/>
    </location>
</feature>